<keyword evidence="1" id="KW-0479">Metal-binding</keyword>
<name>A0A7X9UCZ0_9ACTN</name>
<feature type="binding site" evidence="1">
    <location>
        <position position="9"/>
    </location>
    <ligand>
        <name>a divalent metal cation</name>
        <dbReference type="ChEBI" id="CHEBI:60240"/>
        <label>1</label>
    </ligand>
</feature>
<dbReference type="InterPro" id="IPR001130">
    <property type="entry name" value="TatD-like"/>
</dbReference>
<feature type="binding site" evidence="1">
    <location>
        <position position="128"/>
    </location>
    <ligand>
        <name>a divalent metal cation</name>
        <dbReference type="ChEBI" id="CHEBI:60240"/>
        <label>2</label>
    </ligand>
</feature>
<keyword evidence="2" id="KW-0378">Hydrolase</keyword>
<accession>A0A7X9UCZ0</accession>
<reference evidence="2 3" key="1">
    <citation type="submission" date="2020-04" db="EMBL/GenBank/DDBJ databases">
        <title>Collinsella sp. KGMB02528 nov., an anaerobic actinobacterium isolated from human feces.</title>
        <authorList>
            <person name="Han K.-I."/>
            <person name="Eom M.K."/>
            <person name="Kim J.-S."/>
            <person name="Lee K.C."/>
            <person name="Suh M.K."/>
            <person name="Park S.-H."/>
            <person name="Lee J.H."/>
            <person name="Kang S.W."/>
            <person name="Park J.-E."/>
            <person name="Oh B.S."/>
            <person name="Yu S.Y."/>
            <person name="Choi S.-H."/>
            <person name="Lee D.H."/>
            <person name="Yoon H."/>
            <person name="Kim B.-Y."/>
            <person name="Lee J.H."/>
            <person name="Lee J.-S."/>
        </authorList>
    </citation>
    <scope>NUCLEOTIDE SEQUENCE [LARGE SCALE GENOMIC DNA]</scope>
    <source>
        <strain evidence="2 3">KGMB02528</strain>
    </source>
</reference>
<dbReference type="Proteomes" id="UP000546970">
    <property type="component" value="Unassembled WGS sequence"/>
</dbReference>
<evidence type="ECO:0000313" key="2">
    <source>
        <dbReference type="EMBL" id="NMF56047.1"/>
    </source>
</evidence>
<gene>
    <name evidence="2" type="ORF">HF320_06875</name>
</gene>
<proteinExistence type="predicted"/>
<dbReference type="PIRSF" id="PIRSF005902">
    <property type="entry name" value="DNase_TatD"/>
    <property type="match status" value="1"/>
</dbReference>
<feature type="binding site" evidence="1">
    <location>
        <position position="154"/>
    </location>
    <ligand>
        <name>a divalent metal cation</name>
        <dbReference type="ChEBI" id="CHEBI:60240"/>
        <label>2</label>
    </ligand>
</feature>
<organism evidence="2 3">
    <name type="scientific">Collinsella acetigenes</name>
    <dbReference type="NCBI Taxonomy" id="2713419"/>
    <lineage>
        <taxon>Bacteria</taxon>
        <taxon>Bacillati</taxon>
        <taxon>Actinomycetota</taxon>
        <taxon>Coriobacteriia</taxon>
        <taxon>Coriobacteriales</taxon>
        <taxon>Coriobacteriaceae</taxon>
        <taxon>Collinsella</taxon>
    </lineage>
</organism>
<keyword evidence="3" id="KW-1185">Reference proteome</keyword>
<dbReference type="EMBL" id="JABBCP010000005">
    <property type="protein sequence ID" value="NMF56047.1"/>
    <property type="molecule type" value="Genomic_DNA"/>
</dbReference>
<dbReference type="InterPro" id="IPR032466">
    <property type="entry name" value="Metal_Hydrolase"/>
</dbReference>
<evidence type="ECO:0000256" key="1">
    <source>
        <dbReference type="PIRSR" id="PIRSR005902-1"/>
    </source>
</evidence>
<dbReference type="PANTHER" id="PTHR46124:SF2">
    <property type="entry name" value="D-AMINOACYL-TRNA DEACYLASE"/>
    <property type="match status" value="1"/>
</dbReference>
<dbReference type="AlphaFoldDB" id="A0A7X9UCZ0"/>
<feature type="binding site" evidence="1">
    <location>
        <position position="7"/>
    </location>
    <ligand>
        <name>a divalent metal cation</name>
        <dbReference type="ChEBI" id="CHEBI:60240"/>
        <label>1</label>
    </ligand>
</feature>
<dbReference type="SUPFAM" id="SSF51556">
    <property type="entry name" value="Metallo-dependent hydrolases"/>
    <property type="match status" value="1"/>
</dbReference>
<feature type="binding site" evidence="1">
    <location>
        <position position="202"/>
    </location>
    <ligand>
        <name>a divalent metal cation</name>
        <dbReference type="ChEBI" id="CHEBI:60240"/>
        <label>1</label>
    </ligand>
</feature>
<protein>
    <submittedName>
        <fullName evidence="2">TatD family hydrolase</fullName>
    </submittedName>
</protein>
<feature type="binding site" evidence="1">
    <location>
        <position position="88"/>
    </location>
    <ligand>
        <name>a divalent metal cation</name>
        <dbReference type="ChEBI" id="CHEBI:60240"/>
        <label>1</label>
    </ligand>
</feature>
<dbReference type="Pfam" id="PF01026">
    <property type="entry name" value="TatD_DNase"/>
    <property type="match status" value="1"/>
</dbReference>
<comment type="caution">
    <text evidence="2">The sequence shown here is derived from an EMBL/GenBank/DDBJ whole genome shotgun (WGS) entry which is preliminary data.</text>
</comment>
<sequence length="255" mass="28413">MQLFDMHCHLELMANGEGVAQQAKSCELTLLDTGVLPSEFTAEQHRHASNDSVHVACGLHPWWITNTLQDTEFEQLIKQARNYPLIGEVGLDFSNAHAQYAARQIRVFERLVSACSANKVEGRLLSIHAVRSASNVLDILEANDTCQKANVIFHWFSGTSEDLTRARRLGCYFSINEHMLQSRRGRAYATQIEEERLLLETDFPLKPGSMCTARQICTSLNTTLEKLAQLRKTDAEALGGPIAQTSKRLLASATA</sequence>
<evidence type="ECO:0000313" key="3">
    <source>
        <dbReference type="Proteomes" id="UP000546970"/>
    </source>
</evidence>
<dbReference type="RefSeq" id="WP_169277663.1">
    <property type="nucleotide sequence ID" value="NZ_JABBCP010000005.1"/>
</dbReference>
<dbReference type="PANTHER" id="PTHR46124">
    <property type="entry name" value="D-AMINOACYL-TRNA DEACYLASE"/>
    <property type="match status" value="1"/>
</dbReference>
<dbReference type="GO" id="GO:0046872">
    <property type="term" value="F:metal ion binding"/>
    <property type="evidence" value="ECO:0007669"/>
    <property type="project" value="UniProtKB-KW"/>
</dbReference>
<dbReference type="GO" id="GO:0016788">
    <property type="term" value="F:hydrolase activity, acting on ester bonds"/>
    <property type="evidence" value="ECO:0007669"/>
    <property type="project" value="InterPro"/>
</dbReference>
<dbReference type="Gene3D" id="3.20.20.140">
    <property type="entry name" value="Metal-dependent hydrolases"/>
    <property type="match status" value="1"/>
</dbReference>